<keyword evidence="1" id="KW-0812">Transmembrane</keyword>
<dbReference type="Proteomes" id="UP000266841">
    <property type="component" value="Unassembled WGS sequence"/>
</dbReference>
<keyword evidence="3" id="KW-1185">Reference proteome</keyword>
<dbReference type="EMBL" id="AGNL01043970">
    <property type="protein sequence ID" value="EJK50337.1"/>
    <property type="molecule type" value="Genomic_DNA"/>
</dbReference>
<protein>
    <submittedName>
        <fullName evidence="2">Uncharacterized protein</fullName>
    </submittedName>
</protein>
<dbReference type="AlphaFoldDB" id="K0RUJ7"/>
<evidence type="ECO:0000313" key="2">
    <source>
        <dbReference type="EMBL" id="EJK50337.1"/>
    </source>
</evidence>
<keyword evidence="1" id="KW-0472">Membrane</keyword>
<gene>
    <name evidence="2" type="ORF">THAOC_30714</name>
</gene>
<organism evidence="2 3">
    <name type="scientific">Thalassiosira oceanica</name>
    <name type="common">Marine diatom</name>
    <dbReference type="NCBI Taxonomy" id="159749"/>
    <lineage>
        <taxon>Eukaryota</taxon>
        <taxon>Sar</taxon>
        <taxon>Stramenopiles</taxon>
        <taxon>Ochrophyta</taxon>
        <taxon>Bacillariophyta</taxon>
        <taxon>Coscinodiscophyceae</taxon>
        <taxon>Thalassiosirophycidae</taxon>
        <taxon>Thalassiosirales</taxon>
        <taxon>Thalassiosiraceae</taxon>
        <taxon>Thalassiosira</taxon>
    </lineage>
</organism>
<proteinExistence type="predicted"/>
<reference evidence="2 3" key="1">
    <citation type="journal article" date="2012" name="Genome Biol.">
        <title>Genome and low-iron response of an oceanic diatom adapted to chronic iron limitation.</title>
        <authorList>
            <person name="Lommer M."/>
            <person name="Specht M."/>
            <person name="Roy A.S."/>
            <person name="Kraemer L."/>
            <person name="Andreson R."/>
            <person name="Gutowska M.A."/>
            <person name="Wolf J."/>
            <person name="Bergner S.V."/>
            <person name="Schilhabel M.B."/>
            <person name="Klostermeier U.C."/>
            <person name="Beiko R.G."/>
            <person name="Rosenstiel P."/>
            <person name="Hippler M."/>
            <person name="Laroche J."/>
        </authorList>
    </citation>
    <scope>NUCLEOTIDE SEQUENCE [LARGE SCALE GENOMIC DNA]</scope>
    <source>
        <strain evidence="2 3">CCMP1005</strain>
    </source>
</reference>
<feature type="transmembrane region" description="Helical" evidence="1">
    <location>
        <begin position="66"/>
        <end position="89"/>
    </location>
</feature>
<comment type="caution">
    <text evidence="2">The sequence shown here is derived from an EMBL/GenBank/DDBJ whole genome shotgun (WGS) entry which is preliminary data.</text>
</comment>
<keyword evidence="1" id="KW-1133">Transmembrane helix</keyword>
<sequence length="139" mass="14700">MSIKRPSGSRHTSLIQQCLYALLDTILLLLGELAVPLLPDGALRVRSSTAQCIAEGPLHVNYRAEFVVVVAVIVVAAAVVVTHLVRIIFLSGASTRVATSVASNTRACVSDYQTGRADTGEGPQKRLVPAVPNSSIFCC</sequence>
<evidence type="ECO:0000256" key="1">
    <source>
        <dbReference type="SAM" id="Phobius"/>
    </source>
</evidence>
<name>K0RUJ7_THAOC</name>
<feature type="transmembrane region" description="Helical" evidence="1">
    <location>
        <begin position="20"/>
        <end position="38"/>
    </location>
</feature>
<evidence type="ECO:0000313" key="3">
    <source>
        <dbReference type="Proteomes" id="UP000266841"/>
    </source>
</evidence>
<accession>K0RUJ7</accession>